<name>A0ABS9CN45_9FIRM</name>
<dbReference type="RefSeq" id="WP_235323227.1">
    <property type="nucleotide sequence ID" value="NZ_JAFBIT010000001.1"/>
</dbReference>
<dbReference type="Proteomes" id="UP001299220">
    <property type="component" value="Unassembled WGS sequence"/>
</dbReference>
<keyword evidence="1" id="KW-0378">Hydrolase</keyword>
<keyword evidence="2" id="KW-0812">Transmembrane</keyword>
<dbReference type="SUPFAM" id="SSF63817">
    <property type="entry name" value="Sortase"/>
    <property type="match status" value="1"/>
</dbReference>
<evidence type="ECO:0000313" key="4">
    <source>
        <dbReference type="Proteomes" id="UP001299220"/>
    </source>
</evidence>
<dbReference type="EMBL" id="JAFBIT010000001">
    <property type="protein sequence ID" value="MCF2652210.1"/>
    <property type="molecule type" value="Genomic_DNA"/>
</dbReference>
<organism evidence="3 4">
    <name type="scientific">Anaeromassilibacillus senegalensis</name>
    <dbReference type="NCBI Taxonomy" id="1673717"/>
    <lineage>
        <taxon>Bacteria</taxon>
        <taxon>Bacillati</taxon>
        <taxon>Bacillota</taxon>
        <taxon>Clostridia</taxon>
        <taxon>Eubacteriales</taxon>
        <taxon>Acutalibacteraceae</taxon>
        <taxon>Anaeromassilibacillus</taxon>
    </lineage>
</organism>
<proteinExistence type="predicted"/>
<dbReference type="InterPro" id="IPR005754">
    <property type="entry name" value="Sortase"/>
</dbReference>
<keyword evidence="2" id="KW-1133">Transmembrane helix</keyword>
<reference evidence="3 4" key="1">
    <citation type="submission" date="2020-12" db="EMBL/GenBank/DDBJ databases">
        <title>Whole genome sequences of gut porcine anaerobes.</title>
        <authorList>
            <person name="Kubasova T."/>
            <person name="Jahodarova E."/>
            <person name="Rychlik I."/>
        </authorList>
    </citation>
    <scope>NUCLEOTIDE SEQUENCE [LARGE SCALE GENOMIC DNA]</scope>
    <source>
        <strain evidence="3 4">An867</strain>
    </source>
</reference>
<accession>A0ABS9CN45</accession>
<gene>
    <name evidence="3" type="ORF">JQM67_06315</name>
</gene>
<feature type="transmembrane region" description="Helical" evidence="2">
    <location>
        <begin position="7"/>
        <end position="28"/>
    </location>
</feature>
<dbReference type="Gene3D" id="2.40.260.10">
    <property type="entry name" value="Sortase"/>
    <property type="match status" value="1"/>
</dbReference>
<evidence type="ECO:0000313" key="3">
    <source>
        <dbReference type="EMBL" id="MCF2652210.1"/>
    </source>
</evidence>
<evidence type="ECO:0000256" key="2">
    <source>
        <dbReference type="SAM" id="Phobius"/>
    </source>
</evidence>
<dbReference type="InterPro" id="IPR023365">
    <property type="entry name" value="Sortase_dom-sf"/>
</dbReference>
<dbReference type="Pfam" id="PF04203">
    <property type="entry name" value="Sortase"/>
    <property type="match status" value="1"/>
</dbReference>
<keyword evidence="4" id="KW-1185">Reference proteome</keyword>
<sequence>MKSRRSIVGIICMIFGAALVFGALSLFLHNQNEADAAEQAAAEVLPQLVQAVEERRADVAAESGSAAPIYPDPTDTSMPEVIIDDRAYIGYVSIPVLGIELPVFSACSEDALRLAPCRYAGTAKGGDLVLAGHNYVSHFGPISDLSAGDAVLFTDVNGAVFHYTVAETEILPPSAVADMTAGKFDLTLFTCTYSGQNRITVRCESAENE</sequence>
<dbReference type="NCBIfam" id="TIGR01076">
    <property type="entry name" value="sortase_fam"/>
    <property type="match status" value="1"/>
</dbReference>
<evidence type="ECO:0000256" key="1">
    <source>
        <dbReference type="ARBA" id="ARBA00022801"/>
    </source>
</evidence>
<dbReference type="CDD" id="cd00004">
    <property type="entry name" value="Sortase"/>
    <property type="match status" value="1"/>
</dbReference>
<comment type="caution">
    <text evidence="3">The sequence shown here is derived from an EMBL/GenBank/DDBJ whole genome shotgun (WGS) entry which is preliminary data.</text>
</comment>
<keyword evidence="2" id="KW-0472">Membrane</keyword>
<protein>
    <submittedName>
        <fullName evidence="3">Sortase</fullName>
    </submittedName>
</protein>